<accession>A0ACC3DH82</accession>
<feature type="non-terminal residue" evidence="1">
    <location>
        <position position="306"/>
    </location>
</feature>
<gene>
    <name evidence="1" type="ORF">LTS18_014288</name>
</gene>
<keyword evidence="2" id="KW-1185">Reference proteome</keyword>
<organism evidence="1 2">
    <name type="scientific">Coniosporium uncinatum</name>
    <dbReference type="NCBI Taxonomy" id="93489"/>
    <lineage>
        <taxon>Eukaryota</taxon>
        <taxon>Fungi</taxon>
        <taxon>Dikarya</taxon>
        <taxon>Ascomycota</taxon>
        <taxon>Pezizomycotina</taxon>
        <taxon>Dothideomycetes</taxon>
        <taxon>Dothideomycetes incertae sedis</taxon>
        <taxon>Coniosporium</taxon>
    </lineage>
</organism>
<dbReference type="Proteomes" id="UP001186974">
    <property type="component" value="Unassembled WGS sequence"/>
</dbReference>
<dbReference type="EMBL" id="JAWDJW010004540">
    <property type="protein sequence ID" value="KAK3074257.1"/>
    <property type="molecule type" value="Genomic_DNA"/>
</dbReference>
<proteinExistence type="predicted"/>
<name>A0ACC3DH82_9PEZI</name>
<comment type="caution">
    <text evidence="1">The sequence shown here is derived from an EMBL/GenBank/DDBJ whole genome shotgun (WGS) entry which is preliminary data.</text>
</comment>
<sequence length="306" mass="34853">MPEPLRIYEEENIRLDLRMSMSWRYLSLKKPYRILYVGEAPEWVKEDISNKIATALAAAVNEQYSSRRGTARHTVIPISFFGSQGSPEVQLIRSSGIDLDIDEVEEATFRVPYSWWASSVVLTLNNGTELFVKDGKAWTSKRNEYTLHDIAVFLYPQAQPEQTEEVWKSRRDFFAAARSAMISCHVPMLDISQTRLFGTCPPMFKPSAKELCLRVSTYDEKGEGLRLVETLPVDLPTFLDIDALQLYRHLASVVKETRSEKKNIMSSTSKDETSLRQPYPPLQSIYGGFKGLFGQVRTRGPVRTGI</sequence>
<reference evidence="1" key="1">
    <citation type="submission" date="2024-09" db="EMBL/GenBank/DDBJ databases">
        <title>Black Yeasts Isolated from many extreme environments.</title>
        <authorList>
            <person name="Coleine C."/>
            <person name="Stajich J.E."/>
            <person name="Selbmann L."/>
        </authorList>
    </citation>
    <scope>NUCLEOTIDE SEQUENCE</scope>
    <source>
        <strain evidence="1">CCFEE 5737</strain>
    </source>
</reference>
<protein>
    <submittedName>
        <fullName evidence="1">Uncharacterized protein</fullName>
    </submittedName>
</protein>
<evidence type="ECO:0000313" key="1">
    <source>
        <dbReference type="EMBL" id="KAK3074257.1"/>
    </source>
</evidence>
<evidence type="ECO:0000313" key="2">
    <source>
        <dbReference type="Proteomes" id="UP001186974"/>
    </source>
</evidence>